<name>A0A8S3RWD9_MYTED</name>
<evidence type="ECO:0000313" key="6">
    <source>
        <dbReference type="EMBL" id="CAG2209109.1"/>
    </source>
</evidence>
<dbReference type="GO" id="GO:0005886">
    <property type="term" value="C:plasma membrane"/>
    <property type="evidence" value="ECO:0007669"/>
    <property type="project" value="TreeGrafter"/>
</dbReference>
<proteinExistence type="predicted"/>
<dbReference type="AlphaFoldDB" id="A0A8S3RWD9"/>
<evidence type="ECO:0000256" key="3">
    <source>
        <dbReference type="ARBA" id="ARBA00022989"/>
    </source>
</evidence>
<dbReference type="Pfam" id="PF00822">
    <property type="entry name" value="PMP22_Claudin"/>
    <property type="match status" value="1"/>
</dbReference>
<protein>
    <submittedName>
        <fullName evidence="6">Uncharacterized protein</fullName>
    </submittedName>
</protein>
<feature type="transmembrane region" description="Helical" evidence="5">
    <location>
        <begin position="135"/>
        <end position="163"/>
    </location>
</feature>
<feature type="transmembrane region" description="Helical" evidence="5">
    <location>
        <begin position="99"/>
        <end position="123"/>
    </location>
</feature>
<comment type="caution">
    <text evidence="6">The sequence shown here is derived from an EMBL/GenBank/DDBJ whole genome shotgun (WGS) entry which is preliminary data.</text>
</comment>
<dbReference type="InterPro" id="IPR004031">
    <property type="entry name" value="PMP22/EMP/MP20/Claudin"/>
</dbReference>
<keyword evidence="3 5" id="KW-1133">Transmembrane helix</keyword>
<reference evidence="6" key="1">
    <citation type="submission" date="2021-03" db="EMBL/GenBank/DDBJ databases">
        <authorList>
            <person name="Bekaert M."/>
        </authorList>
    </citation>
    <scope>NUCLEOTIDE SEQUENCE</scope>
</reference>
<evidence type="ECO:0000256" key="2">
    <source>
        <dbReference type="ARBA" id="ARBA00022692"/>
    </source>
</evidence>
<comment type="subcellular location">
    <subcellularLocation>
        <location evidence="1">Membrane</location>
        <topology evidence="1">Multi-pass membrane protein</topology>
    </subcellularLocation>
</comment>
<gene>
    <name evidence="6" type="ORF">MEDL_23257</name>
</gene>
<evidence type="ECO:0000256" key="4">
    <source>
        <dbReference type="ARBA" id="ARBA00023136"/>
    </source>
</evidence>
<sequence length="178" mass="19894">MGEARLSASFLVLAIASLLYIVGVATPSFIIKVGDVHNGLWKRCYIVKGRPQFCRDLEHYADKDWFKICRGMSILGLINILASTVCVGLRLFKLPEHKILRICSIVATFSTVAFILTGLVSYYRHTDDITDGKSFNYGFSFALCILGMCFAALVDIILIYDLLMAKKNIESRVGVEKK</sequence>
<dbReference type="Proteomes" id="UP000683360">
    <property type="component" value="Unassembled WGS sequence"/>
</dbReference>
<dbReference type="InterPro" id="IPR050579">
    <property type="entry name" value="PMP-22/EMP/MP20-like"/>
</dbReference>
<organism evidence="6 7">
    <name type="scientific">Mytilus edulis</name>
    <name type="common">Blue mussel</name>
    <dbReference type="NCBI Taxonomy" id="6550"/>
    <lineage>
        <taxon>Eukaryota</taxon>
        <taxon>Metazoa</taxon>
        <taxon>Spiralia</taxon>
        <taxon>Lophotrochozoa</taxon>
        <taxon>Mollusca</taxon>
        <taxon>Bivalvia</taxon>
        <taxon>Autobranchia</taxon>
        <taxon>Pteriomorphia</taxon>
        <taxon>Mytilida</taxon>
        <taxon>Mytiloidea</taxon>
        <taxon>Mytilidae</taxon>
        <taxon>Mytilinae</taxon>
        <taxon>Mytilus</taxon>
    </lineage>
</organism>
<dbReference type="PANTHER" id="PTHR10671:SF108">
    <property type="entry name" value="CLAUDIN FAMILY PROTEIN-RELATED"/>
    <property type="match status" value="1"/>
</dbReference>
<keyword evidence="4 5" id="KW-0472">Membrane</keyword>
<evidence type="ECO:0000256" key="5">
    <source>
        <dbReference type="SAM" id="Phobius"/>
    </source>
</evidence>
<dbReference type="OrthoDB" id="6102439at2759"/>
<feature type="transmembrane region" description="Helical" evidence="5">
    <location>
        <begin position="7"/>
        <end position="31"/>
    </location>
</feature>
<feature type="transmembrane region" description="Helical" evidence="5">
    <location>
        <begin position="72"/>
        <end position="92"/>
    </location>
</feature>
<evidence type="ECO:0000256" key="1">
    <source>
        <dbReference type="ARBA" id="ARBA00004141"/>
    </source>
</evidence>
<keyword evidence="7" id="KW-1185">Reference proteome</keyword>
<dbReference type="PANTHER" id="PTHR10671">
    <property type="entry name" value="EPITHELIAL MEMBRANE PROTEIN-RELATED"/>
    <property type="match status" value="1"/>
</dbReference>
<dbReference type="EMBL" id="CAJPWZ010001137">
    <property type="protein sequence ID" value="CAG2209109.1"/>
    <property type="molecule type" value="Genomic_DNA"/>
</dbReference>
<evidence type="ECO:0000313" key="7">
    <source>
        <dbReference type="Proteomes" id="UP000683360"/>
    </source>
</evidence>
<keyword evidence="2 5" id="KW-0812">Transmembrane</keyword>
<dbReference type="Gene3D" id="1.20.140.150">
    <property type="match status" value="1"/>
</dbReference>
<accession>A0A8S3RWD9</accession>